<feature type="transmembrane region" description="Helical" evidence="2">
    <location>
        <begin position="175"/>
        <end position="198"/>
    </location>
</feature>
<feature type="disulfide bond" evidence="1">
    <location>
        <begin position="106"/>
        <end position="124"/>
    </location>
</feature>
<dbReference type="GO" id="GO:0035631">
    <property type="term" value="C:CD40 receptor complex"/>
    <property type="evidence" value="ECO:0007669"/>
    <property type="project" value="TreeGrafter"/>
</dbReference>
<dbReference type="Gene3D" id="2.10.50.10">
    <property type="entry name" value="Tumor Necrosis Factor Receptor, subunit A, domain 2"/>
    <property type="match status" value="2"/>
</dbReference>
<feature type="domain" description="TNFR-Cys" evidence="3">
    <location>
        <begin position="6"/>
        <end position="40"/>
    </location>
</feature>
<dbReference type="Pfam" id="PF00020">
    <property type="entry name" value="TNFR_c6"/>
    <property type="match status" value="1"/>
</dbReference>
<dbReference type="PRINTS" id="PR01680">
    <property type="entry name" value="TNFACTORR6"/>
</dbReference>
<dbReference type="SUPFAM" id="SSF57586">
    <property type="entry name" value="TNF receptor-like"/>
    <property type="match status" value="3"/>
</dbReference>
<dbReference type="AlphaFoldDB" id="A0A9Q1I8F0"/>
<name>A0A9Q1I8F0_CONCO</name>
<evidence type="ECO:0000313" key="5">
    <source>
        <dbReference type="Proteomes" id="UP001152803"/>
    </source>
</evidence>
<dbReference type="OrthoDB" id="9950067at2759"/>
<keyword evidence="1" id="KW-1015">Disulfide bond</keyword>
<keyword evidence="5" id="KW-1185">Reference proteome</keyword>
<organism evidence="4 5">
    <name type="scientific">Conger conger</name>
    <name type="common">Conger eel</name>
    <name type="synonym">Muraena conger</name>
    <dbReference type="NCBI Taxonomy" id="82655"/>
    <lineage>
        <taxon>Eukaryota</taxon>
        <taxon>Metazoa</taxon>
        <taxon>Chordata</taxon>
        <taxon>Craniata</taxon>
        <taxon>Vertebrata</taxon>
        <taxon>Euteleostomi</taxon>
        <taxon>Actinopterygii</taxon>
        <taxon>Neopterygii</taxon>
        <taxon>Teleostei</taxon>
        <taxon>Anguilliformes</taxon>
        <taxon>Congridae</taxon>
        <taxon>Conger</taxon>
    </lineage>
</organism>
<dbReference type="PANTHER" id="PTHR46875">
    <property type="entry name" value="TUMOR NECROSIS FACTOR RECEPTOR SUPERFAMILY MEMBER 5"/>
    <property type="match status" value="1"/>
</dbReference>
<proteinExistence type="predicted"/>
<feature type="domain" description="TNFR-Cys" evidence="3">
    <location>
        <begin position="85"/>
        <end position="124"/>
    </location>
</feature>
<comment type="caution">
    <text evidence="4">The sequence shown here is derived from an EMBL/GenBank/DDBJ whole genome shotgun (WGS) entry which is preliminary data.</text>
</comment>
<evidence type="ECO:0000256" key="2">
    <source>
        <dbReference type="SAM" id="Phobius"/>
    </source>
</evidence>
<dbReference type="Proteomes" id="UP001152803">
    <property type="component" value="Unassembled WGS sequence"/>
</dbReference>
<dbReference type="InterPro" id="IPR052135">
    <property type="entry name" value="TNFRSF5"/>
</dbReference>
<feature type="repeat" description="TNFR-Cys" evidence="1">
    <location>
        <begin position="6"/>
        <end position="40"/>
    </location>
</feature>
<keyword evidence="2" id="KW-1133">Transmembrane helix</keyword>
<dbReference type="GO" id="GO:0004888">
    <property type="term" value="F:transmembrane signaling receptor activity"/>
    <property type="evidence" value="ECO:0007669"/>
    <property type="project" value="InterPro"/>
</dbReference>
<dbReference type="EMBL" id="JAFJMO010000001">
    <property type="protein sequence ID" value="KAJ8287790.1"/>
    <property type="molecule type" value="Genomic_DNA"/>
</dbReference>
<gene>
    <name evidence="4" type="ORF">COCON_G00004490</name>
</gene>
<feature type="repeat" description="TNFR-Cys" evidence="1">
    <location>
        <begin position="42"/>
        <end position="84"/>
    </location>
</feature>
<keyword evidence="2" id="KW-0812">Transmembrane</keyword>
<evidence type="ECO:0000259" key="3">
    <source>
        <dbReference type="PROSITE" id="PS50050"/>
    </source>
</evidence>
<dbReference type="GO" id="GO:0006915">
    <property type="term" value="P:apoptotic process"/>
    <property type="evidence" value="ECO:0007669"/>
    <property type="project" value="InterPro"/>
</dbReference>
<dbReference type="GO" id="GO:0006955">
    <property type="term" value="P:immune response"/>
    <property type="evidence" value="ECO:0007669"/>
    <property type="project" value="InterPro"/>
</dbReference>
<dbReference type="GO" id="GO:0009897">
    <property type="term" value="C:external side of plasma membrane"/>
    <property type="evidence" value="ECO:0007669"/>
    <property type="project" value="TreeGrafter"/>
</dbReference>
<dbReference type="InterPro" id="IPR008063">
    <property type="entry name" value="Fas_rcpt"/>
</dbReference>
<dbReference type="PANTHER" id="PTHR46875:SF2">
    <property type="entry name" value="TUMOR NECROSIS FACTOR RECEPTOR SUPERFAMILY MEMBER 5-LIKE ISOFORM X1"/>
    <property type="match status" value="1"/>
</dbReference>
<reference evidence="4" key="1">
    <citation type="journal article" date="2023" name="Science">
        <title>Genome structures resolve the early diversification of teleost fishes.</title>
        <authorList>
            <person name="Parey E."/>
            <person name="Louis A."/>
            <person name="Montfort J."/>
            <person name="Bouchez O."/>
            <person name="Roques C."/>
            <person name="Iampietro C."/>
            <person name="Lluch J."/>
            <person name="Castinel A."/>
            <person name="Donnadieu C."/>
            <person name="Desvignes T."/>
            <person name="Floi Bucao C."/>
            <person name="Jouanno E."/>
            <person name="Wen M."/>
            <person name="Mejri S."/>
            <person name="Dirks R."/>
            <person name="Jansen H."/>
            <person name="Henkel C."/>
            <person name="Chen W.J."/>
            <person name="Zahm M."/>
            <person name="Cabau C."/>
            <person name="Klopp C."/>
            <person name="Thompson A.W."/>
            <person name="Robinson-Rechavi M."/>
            <person name="Braasch I."/>
            <person name="Lecointre G."/>
            <person name="Bobe J."/>
            <person name="Postlethwait J.H."/>
            <person name="Berthelot C."/>
            <person name="Roest Crollius H."/>
            <person name="Guiguen Y."/>
        </authorList>
    </citation>
    <scope>NUCLEOTIDE SEQUENCE</scope>
    <source>
        <strain evidence="4">Concon-B</strain>
    </source>
</reference>
<sequence>MATGLSCSDGKFVHKDRCCEGCPKGKRVQSPCEVSKSTVCQGCEHGYFMDGLNFLPNCRPCKSCHSNSHMMLAGECKADRDRQCKCEEGYYCEDPSCGHCRPVSECPRGSGVSIASNGRTDTICEQCPEGKYNNVSDSKTPCLAHTKCEAFGKQTGTPGTNLSDVVCTEGKGCHWVVPAGLWAGLILTVLLIGFGYYFRRKKHRSKKKVFSLEPPVNDVVLNLPNLIPAEYNQPCDGKSDALCCNGQHCDSDMPSTVMASPCPVEVHHPTAGEDLECDGPGMPTLTASAHFNQSAARTGQMTNFSFSPCQSQPQEDEWSGT</sequence>
<comment type="caution">
    <text evidence="1">Lacks conserved residue(s) required for the propagation of feature annotation.</text>
</comment>
<protein>
    <recommendedName>
        <fullName evidence="3">TNFR-Cys domain-containing protein</fullName>
    </recommendedName>
</protein>
<dbReference type="GO" id="GO:0002768">
    <property type="term" value="P:immune response-regulating cell surface receptor signaling pathway"/>
    <property type="evidence" value="ECO:0007669"/>
    <property type="project" value="TreeGrafter"/>
</dbReference>
<feature type="disulfide bond" evidence="1">
    <location>
        <begin position="43"/>
        <end position="58"/>
    </location>
</feature>
<feature type="domain" description="TNFR-Cys" evidence="3">
    <location>
        <begin position="42"/>
        <end position="84"/>
    </location>
</feature>
<keyword evidence="2" id="KW-0472">Membrane</keyword>
<evidence type="ECO:0000256" key="1">
    <source>
        <dbReference type="PROSITE-ProRule" id="PRU00206"/>
    </source>
</evidence>
<dbReference type="SMART" id="SM00208">
    <property type="entry name" value="TNFR"/>
    <property type="match status" value="4"/>
</dbReference>
<accession>A0A9Q1I8F0</accession>
<dbReference type="InterPro" id="IPR001368">
    <property type="entry name" value="TNFR/NGFR_Cys_rich_reg"/>
</dbReference>
<feature type="disulfide bond" evidence="1">
    <location>
        <begin position="19"/>
        <end position="32"/>
    </location>
</feature>
<feature type="repeat" description="TNFR-Cys" evidence="1">
    <location>
        <begin position="85"/>
        <end position="124"/>
    </location>
</feature>
<dbReference type="PROSITE" id="PS50050">
    <property type="entry name" value="TNFR_NGFR_2"/>
    <property type="match status" value="3"/>
</dbReference>
<dbReference type="PROSITE" id="PS00652">
    <property type="entry name" value="TNFR_NGFR_1"/>
    <property type="match status" value="1"/>
</dbReference>
<evidence type="ECO:0000313" key="4">
    <source>
        <dbReference type="EMBL" id="KAJ8287790.1"/>
    </source>
</evidence>
<feature type="disulfide bond" evidence="1">
    <location>
        <begin position="22"/>
        <end position="40"/>
    </location>
</feature>